<comment type="catalytic activity">
    <reaction evidence="8">
        <text>guanine + H2O + H(+) = xanthine + NH4(+)</text>
        <dbReference type="Rhea" id="RHEA:14665"/>
        <dbReference type="ChEBI" id="CHEBI:15377"/>
        <dbReference type="ChEBI" id="CHEBI:15378"/>
        <dbReference type="ChEBI" id="CHEBI:16235"/>
        <dbReference type="ChEBI" id="CHEBI:17712"/>
        <dbReference type="ChEBI" id="CHEBI:28938"/>
        <dbReference type="EC" id="3.5.4.3"/>
    </reaction>
</comment>
<dbReference type="GO" id="GO:0005829">
    <property type="term" value="C:cytosol"/>
    <property type="evidence" value="ECO:0007669"/>
    <property type="project" value="TreeGrafter"/>
</dbReference>
<evidence type="ECO:0000256" key="8">
    <source>
        <dbReference type="ARBA" id="ARBA00051148"/>
    </source>
</evidence>
<dbReference type="EMBL" id="JAKWBI020000015">
    <property type="protein sequence ID" value="KAJ2906349.1"/>
    <property type="molecule type" value="Genomic_DNA"/>
</dbReference>
<dbReference type="PANTHER" id="PTHR11271">
    <property type="entry name" value="GUANINE DEAMINASE"/>
    <property type="match status" value="1"/>
</dbReference>
<dbReference type="Gene3D" id="2.30.40.10">
    <property type="entry name" value="Urease, subunit C, domain 1"/>
    <property type="match status" value="1"/>
</dbReference>
<organism evidence="13 14">
    <name type="scientific">Zalerion maritima</name>
    <dbReference type="NCBI Taxonomy" id="339359"/>
    <lineage>
        <taxon>Eukaryota</taxon>
        <taxon>Fungi</taxon>
        <taxon>Dikarya</taxon>
        <taxon>Ascomycota</taxon>
        <taxon>Pezizomycotina</taxon>
        <taxon>Sordariomycetes</taxon>
        <taxon>Lulworthiomycetidae</taxon>
        <taxon>Lulworthiales</taxon>
        <taxon>Lulworthiaceae</taxon>
        <taxon>Zalerion</taxon>
    </lineage>
</organism>
<comment type="caution">
    <text evidence="13">The sequence shown here is derived from an EMBL/GenBank/DDBJ whole genome shotgun (WGS) entry which is preliminary data.</text>
</comment>
<dbReference type="Proteomes" id="UP001201980">
    <property type="component" value="Unassembled WGS sequence"/>
</dbReference>
<evidence type="ECO:0000256" key="5">
    <source>
        <dbReference type="ARBA" id="ARBA00022723"/>
    </source>
</evidence>
<dbReference type="AlphaFoldDB" id="A0AAD5WVG0"/>
<proteinExistence type="inferred from homology"/>
<evidence type="ECO:0000256" key="3">
    <source>
        <dbReference type="ARBA" id="ARBA00006745"/>
    </source>
</evidence>
<evidence type="ECO:0000256" key="7">
    <source>
        <dbReference type="ARBA" id="ARBA00022833"/>
    </source>
</evidence>
<dbReference type="GO" id="GO:0008892">
    <property type="term" value="F:guanine deaminase activity"/>
    <property type="evidence" value="ECO:0007669"/>
    <property type="project" value="UniProtKB-EC"/>
</dbReference>
<keyword evidence="14" id="KW-1185">Reference proteome</keyword>
<evidence type="ECO:0000256" key="4">
    <source>
        <dbReference type="ARBA" id="ARBA00012781"/>
    </source>
</evidence>
<gene>
    <name evidence="13" type="ORF">MKZ38_002065</name>
</gene>
<dbReference type="PANTHER" id="PTHR11271:SF6">
    <property type="entry name" value="GUANINE DEAMINASE"/>
    <property type="match status" value="1"/>
</dbReference>
<evidence type="ECO:0000256" key="10">
    <source>
        <dbReference type="ARBA" id="ARBA00069860"/>
    </source>
</evidence>
<evidence type="ECO:0000313" key="13">
    <source>
        <dbReference type="EMBL" id="KAJ2906349.1"/>
    </source>
</evidence>
<comment type="pathway">
    <text evidence="2">Purine metabolism; guanine degradation; xanthine from guanine: step 1/1.</text>
</comment>
<feature type="domain" description="Amidohydrolase-related" evidence="12">
    <location>
        <begin position="93"/>
        <end position="481"/>
    </location>
</feature>
<dbReference type="FunFam" id="3.20.20.140:FF:000022">
    <property type="entry name" value="Guanine deaminase"/>
    <property type="match status" value="1"/>
</dbReference>
<dbReference type="GO" id="GO:0046098">
    <property type="term" value="P:guanine metabolic process"/>
    <property type="evidence" value="ECO:0007669"/>
    <property type="project" value="TreeGrafter"/>
</dbReference>
<evidence type="ECO:0000256" key="2">
    <source>
        <dbReference type="ARBA" id="ARBA00004984"/>
    </source>
</evidence>
<keyword evidence="7" id="KW-0862">Zinc</keyword>
<dbReference type="Pfam" id="PF01979">
    <property type="entry name" value="Amidohydro_1"/>
    <property type="match status" value="1"/>
</dbReference>
<keyword evidence="6 13" id="KW-0378">Hydrolase</keyword>
<protein>
    <recommendedName>
        <fullName evidence="10">Probable guanine deaminase</fullName>
        <ecNumber evidence="4">3.5.4.3</ecNumber>
    </recommendedName>
    <alternativeName>
        <fullName evidence="11">Guanine aminohydrolase</fullName>
    </alternativeName>
</protein>
<evidence type="ECO:0000256" key="9">
    <source>
        <dbReference type="ARBA" id="ARBA00056079"/>
    </source>
</evidence>
<dbReference type="InterPro" id="IPR011059">
    <property type="entry name" value="Metal-dep_hydrolase_composite"/>
</dbReference>
<evidence type="ECO:0000256" key="6">
    <source>
        <dbReference type="ARBA" id="ARBA00022801"/>
    </source>
</evidence>
<dbReference type="InterPro" id="IPR051607">
    <property type="entry name" value="Metallo-dep_hydrolases"/>
</dbReference>
<sequence length="485" mass="52067">MSSTEAPGATVPLMSKHALFMGTFVHSKALDELEYLHDTCVAVSAPEGIIAAIEKGIEGSADDVKSTMVKKLGWNDAVEVTDHRSSGKEGWFFPGFVDTHIHAPQYPNSGLFGKTTLLDWLNTYTFPAEESIGRDQVLANRVYSRVVQQTLSHGTTTASYYATISVEATNLLSLICLSQGQRAFIGRVCMDTELSPSTYRDLSAEDSIEASVLSAEFCGKIDPARKALVPILTPRFAPSCTPKLLSMLGDLARERDLPIQTHISENPSEVALVASVFPGSRDYADVYDAANLLTPKTVLAHCVHLTPRERRTVLARGCGVSHCPASNSSITSGECPVRSLLDDGISKIGLGTDVSGGFSPSVLVSARQALLVSRHVAMKTGNDADKLSVEEVLYLATRGGAEVMALGSSAGSFEVGKSWDAQFVRVGSVNASGTGSSDAGEHATGPVDLFGTETWEEVLQKWLFTGDDRNTRSVWARGRLVHRKK</sequence>
<accession>A0AAD5WVG0</accession>
<dbReference type="InterPro" id="IPR032466">
    <property type="entry name" value="Metal_Hydrolase"/>
</dbReference>
<dbReference type="InterPro" id="IPR006680">
    <property type="entry name" value="Amidohydro-rel"/>
</dbReference>
<evidence type="ECO:0000256" key="1">
    <source>
        <dbReference type="ARBA" id="ARBA00001947"/>
    </source>
</evidence>
<evidence type="ECO:0000259" key="12">
    <source>
        <dbReference type="Pfam" id="PF01979"/>
    </source>
</evidence>
<keyword evidence="5" id="KW-0479">Metal-binding</keyword>
<comment type="function">
    <text evidence="9">Catalyzes the hydrolytic deamination of guanine, producing xanthine and ammonia.</text>
</comment>
<dbReference type="SUPFAM" id="SSF51556">
    <property type="entry name" value="Metallo-dependent hydrolases"/>
    <property type="match status" value="1"/>
</dbReference>
<comment type="cofactor">
    <cofactor evidence="1">
        <name>Zn(2+)</name>
        <dbReference type="ChEBI" id="CHEBI:29105"/>
    </cofactor>
</comment>
<dbReference type="Gene3D" id="3.20.20.140">
    <property type="entry name" value="Metal-dependent hydrolases"/>
    <property type="match status" value="1"/>
</dbReference>
<dbReference type="GO" id="GO:0008270">
    <property type="term" value="F:zinc ion binding"/>
    <property type="evidence" value="ECO:0007669"/>
    <property type="project" value="TreeGrafter"/>
</dbReference>
<evidence type="ECO:0000313" key="14">
    <source>
        <dbReference type="Proteomes" id="UP001201980"/>
    </source>
</evidence>
<evidence type="ECO:0000256" key="11">
    <source>
        <dbReference type="ARBA" id="ARBA00083147"/>
    </source>
</evidence>
<reference evidence="13" key="1">
    <citation type="submission" date="2022-07" db="EMBL/GenBank/DDBJ databases">
        <title>Draft genome sequence of Zalerion maritima ATCC 34329, a (micro)plastics degrading marine fungus.</title>
        <authorList>
            <person name="Paco A."/>
            <person name="Goncalves M.F.M."/>
            <person name="Rocha-Santos T.A.P."/>
            <person name="Alves A."/>
        </authorList>
    </citation>
    <scope>NUCLEOTIDE SEQUENCE</scope>
    <source>
        <strain evidence="13">ATCC 34329</strain>
    </source>
</reference>
<name>A0AAD5WVG0_9PEZI</name>
<comment type="similarity">
    <text evidence="3">Belongs to the metallo-dependent hydrolases superfamily. ATZ/TRZ family.</text>
</comment>
<dbReference type="EC" id="3.5.4.3" evidence="4"/>